<evidence type="ECO:0000256" key="2">
    <source>
        <dbReference type="SAM" id="Phobius"/>
    </source>
</evidence>
<feature type="transmembrane region" description="Helical" evidence="2">
    <location>
        <begin position="60"/>
        <end position="78"/>
    </location>
</feature>
<feature type="region of interest" description="Disordered" evidence="1">
    <location>
        <begin position="1"/>
        <end position="29"/>
    </location>
</feature>
<dbReference type="EMBL" id="FMIC01000002">
    <property type="protein sequence ID" value="SCL55074.1"/>
    <property type="molecule type" value="Genomic_DNA"/>
</dbReference>
<evidence type="ECO:0000313" key="4">
    <source>
        <dbReference type="Proteomes" id="UP000199343"/>
    </source>
</evidence>
<evidence type="ECO:0000313" key="3">
    <source>
        <dbReference type="EMBL" id="SCL55074.1"/>
    </source>
</evidence>
<reference evidence="3 4" key="1">
    <citation type="submission" date="2016-06" db="EMBL/GenBank/DDBJ databases">
        <authorList>
            <person name="Kjaerup R.B."/>
            <person name="Dalgaard T.S."/>
            <person name="Juul-Madsen H.R."/>
        </authorList>
    </citation>
    <scope>NUCLEOTIDE SEQUENCE [LARGE SCALE GENOMIC DNA]</scope>
    <source>
        <strain evidence="3 4">DSM 43363</strain>
    </source>
</reference>
<organism evidence="3 4">
    <name type="scientific">Micromonospora peucetia</name>
    <dbReference type="NCBI Taxonomy" id="47871"/>
    <lineage>
        <taxon>Bacteria</taxon>
        <taxon>Bacillati</taxon>
        <taxon>Actinomycetota</taxon>
        <taxon>Actinomycetes</taxon>
        <taxon>Micromonosporales</taxon>
        <taxon>Micromonosporaceae</taxon>
        <taxon>Micromonospora</taxon>
    </lineage>
</organism>
<dbReference type="Proteomes" id="UP000199343">
    <property type="component" value="Unassembled WGS sequence"/>
</dbReference>
<accession>A0A1C6UM14</accession>
<dbReference type="STRING" id="47871.GA0070608_1432"/>
<dbReference type="AlphaFoldDB" id="A0A1C6UM14"/>
<name>A0A1C6UM14_9ACTN</name>
<keyword evidence="2" id="KW-0812">Transmembrane</keyword>
<protein>
    <submittedName>
        <fullName evidence="3">Uncharacterized protein</fullName>
    </submittedName>
</protein>
<proteinExistence type="predicted"/>
<keyword evidence="2" id="KW-0472">Membrane</keyword>
<feature type="transmembrane region" description="Helical" evidence="2">
    <location>
        <begin position="151"/>
        <end position="177"/>
    </location>
</feature>
<keyword evidence="2" id="KW-1133">Transmembrane helix</keyword>
<sequence length="215" mass="21726">MVVTPTSGRRSCGGCRDVDHRPPPSVPPVQVPYRAVAAIRAGRHASVSGVRTTVTAARGARLLLLFCTLLGLAAMHTIGHDSHPTGHSAEPSAHAVAGPGPHPDGADAAMPPRHDTVLEYAAVATFQAVAGCAGDCVPDRLLPFGGAGGELPGWGVCLAVLGAFVVTLLAAALLSAVARAVGPPGRGTAGTFPSPRAPPHRPVGLRLATVSVLRR</sequence>
<gene>
    <name evidence="3" type="ORF">GA0070608_1432</name>
</gene>
<evidence type="ECO:0000256" key="1">
    <source>
        <dbReference type="SAM" id="MobiDB-lite"/>
    </source>
</evidence>
<feature type="region of interest" description="Disordered" evidence="1">
    <location>
        <begin position="81"/>
        <end position="109"/>
    </location>
</feature>